<dbReference type="Proteomes" id="UP000012179">
    <property type="component" value="Chromosome"/>
</dbReference>
<accession>A0A1W6SN41</accession>
<feature type="transmembrane region" description="Helical" evidence="2">
    <location>
        <begin position="109"/>
        <end position="128"/>
    </location>
</feature>
<proteinExistence type="inferred from homology"/>
<dbReference type="CDD" id="cd05237">
    <property type="entry name" value="UDP_invert_4-6DH_SDR_e"/>
    <property type="match status" value="1"/>
</dbReference>
<dbReference type="InterPro" id="IPR029063">
    <property type="entry name" value="SAM-dependent_MTases_sf"/>
</dbReference>
<feature type="transmembrane region" description="Helical" evidence="2">
    <location>
        <begin position="81"/>
        <end position="103"/>
    </location>
</feature>
<keyword evidence="2" id="KW-1133">Transmembrane helix</keyword>
<feature type="transmembrane region" description="Helical" evidence="2">
    <location>
        <begin position="12"/>
        <end position="31"/>
    </location>
</feature>
<evidence type="ECO:0000313" key="4">
    <source>
        <dbReference type="EMBL" id="ARO87224.1"/>
    </source>
</evidence>
<organism evidence="4 5">
    <name type="scientific">Nitrosospira lacus</name>
    <dbReference type="NCBI Taxonomy" id="1288494"/>
    <lineage>
        <taxon>Bacteria</taxon>
        <taxon>Pseudomonadati</taxon>
        <taxon>Pseudomonadota</taxon>
        <taxon>Betaproteobacteria</taxon>
        <taxon>Nitrosomonadales</taxon>
        <taxon>Nitrosomonadaceae</taxon>
        <taxon>Nitrosospira</taxon>
    </lineage>
</organism>
<dbReference type="InterPro" id="IPR003869">
    <property type="entry name" value="Polysac_CapD-like"/>
</dbReference>
<dbReference type="InterPro" id="IPR036291">
    <property type="entry name" value="NAD(P)-bd_dom_sf"/>
</dbReference>
<keyword evidence="2" id="KW-0472">Membrane</keyword>
<gene>
    <name evidence="4" type="ORF">EBAPG3_005260</name>
</gene>
<dbReference type="InterPro" id="IPR000261">
    <property type="entry name" value="EH_dom"/>
</dbReference>
<dbReference type="EMBL" id="CP021106">
    <property type="protein sequence ID" value="ARO87224.1"/>
    <property type="molecule type" value="Genomic_DNA"/>
</dbReference>
<dbReference type="SUPFAM" id="SSF51735">
    <property type="entry name" value="NAD(P)-binding Rossmann-fold domains"/>
    <property type="match status" value="1"/>
</dbReference>
<dbReference type="Pfam" id="PF02719">
    <property type="entry name" value="Polysacc_synt_2"/>
    <property type="match status" value="1"/>
</dbReference>
<sequence length="651" mass="72525">MSLPKLNIRTVIAFVHDIAATVMAWGLAYSFRFNFEIPSLYLESLKEILPWVIPIHAASFLWFGLYRGLWHYASLPDLRRILLAVLTAAATVPLVLFMLQILAGTPRTVLLLAPILLLFIMGGSRLAYRLWKEHRLYGLSKIEGNLVLVLGAGDGAIGLVKELARSAQWRVVGLLDDDPAKRGMMLHGFKVLGRINELPVVAEKLGVAHAIIAMTPTAIDRRNALRPQLDRRHPDRLHRDRRRALEMCSTAGVKALIVPSYDDLISGKITVSQIRNVELDDLLGRDPVVLDNDRLQDLLAGKTVLVTGAGGSIGSELCRQIAKFEPRRLVLFELNEFALYNIEQELRISFPEMPMVFMIGDIKDQARLSQVFSQFRPAVVFHAAAYKHVPLMEQENAWQAVLNNVWGTYVLARMAIKHGVEKFVLISTDKAVNPTNVMGASKRLAEMVCQALQQTVCRPEKKNPGDTVRKTGFVMVRFGNVLGSTGSVIPKFREQIAKGGPITVTHSEVTRYFMSIPEAAQLVLQAGLMGGKEGGGEIFVLDMGEPIKIADLAKDMIRLSGLSEGDIKIVYNGLRPGEKLHEELLADDENTLPTPHSKLRIAQARQVDAQWLAHLVAWMKEHPVLSDEEVKEGLTRWVPEYKQEIAPLSNQ</sequence>
<feature type="transmembrane region" description="Helical" evidence="2">
    <location>
        <begin position="51"/>
        <end position="69"/>
    </location>
</feature>
<feature type="domain" description="EH" evidence="3">
    <location>
        <begin position="364"/>
        <end position="426"/>
    </location>
</feature>
<name>A0A1W6SN41_9PROT</name>
<keyword evidence="5" id="KW-1185">Reference proteome</keyword>
<dbReference type="PROSITE" id="PS50031">
    <property type="entry name" value="EH"/>
    <property type="match status" value="1"/>
</dbReference>
<dbReference type="OrthoDB" id="9803111at2"/>
<dbReference type="PANTHER" id="PTHR43318:SF1">
    <property type="entry name" value="POLYSACCHARIDE BIOSYNTHESIS PROTEIN EPSC-RELATED"/>
    <property type="match status" value="1"/>
</dbReference>
<dbReference type="RefSeq" id="WP_004176356.1">
    <property type="nucleotide sequence ID" value="NZ_CP021106.3"/>
</dbReference>
<evidence type="ECO:0000313" key="5">
    <source>
        <dbReference type="Proteomes" id="UP000012179"/>
    </source>
</evidence>
<protein>
    <submittedName>
        <fullName evidence="4">Polysaccharide biosynthesis protein</fullName>
    </submittedName>
</protein>
<dbReference type="PANTHER" id="PTHR43318">
    <property type="entry name" value="UDP-N-ACETYLGLUCOSAMINE 4,6-DEHYDRATASE"/>
    <property type="match status" value="1"/>
</dbReference>
<evidence type="ECO:0000256" key="1">
    <source>
        <dbReference type="ARBA" id="ARBA00007430"/>
    </source>
</evidence>
<dbReference type="eggNOG" id="COG1086">
    <property type="taxonomic scope" value="Bacteria"/>
</dbReference>
<evidence type="ECO:0000256" key="2">
    <source>
        <dbReference type="SAM" id="Phobius"/>
    </source>
</evidence>
<comment type="similarity">
    <text evidence="1">Belongs to the polysaccharide synthase family.</text>
</comment>
<dbReference type="AlphaFoldDB" id="A0A1W6SN41"/>
<reference evidence="4 5" key="1">
    <citation type="journal article" date="2015" name="Int. J. Syst. Evol. Microbiol.">
        <title>Nitrosospira lacus sp. nov., a psychrotolerant, ammonia-oxidizing bacterium from sandy lake sediment.</title>
        <authorList>
            <person name="Urakawa H."/>
            <person name="Garcia J.C."/>
            <person name="Nielsen J.L."/>
            <person name="Le V.Q."/>
            <person name="Kozlowski J.A."/>
            <person name="Stein L.Y."/>
            <person name="Lim C.K."/>
            <person name="Pommerening-Roser A."/>
            <person name="Martens-Habbena W."/>
            <person name="Stahl D.A."/>
            <person name="Klotz M.G."/>
        </authorList>
    </citation>
    <scope>NUCLEOTIDE SEQUENCE [LARGE SCALE GENOMIC DNA]</scope>
    <source>
        <strain evidence="4 5">APG3</strain>
    </source>
</reference>
<evidence type="ECO:0000259" key="3">
    <source>
        <dbReference type="PROSITE" id="PS50031"/>
    </source>
</evidence>
<dbReference type="Gene3D" id="3.40.50.720">
    <property type="entry name" value="NAD(P)-binding Rossmann-like Domain"/>
    <property type="match status" value="3"/>
</dbReference>
<keyword evidence="2" id="KW-0812">Transmembrane</keyword>
<dbReference type="KEGG" id="nlc:EBAPG3_005260"/>
<dbReference type="SUPFAM" id="SSF53335">
    <property type="entry name" value="S-adenosyl-L-methionine-dependent methyltransferases"/>
    <property type="match status" value="1"/>
</dbReference>
<dbReference type="InterPro" id="IPR051203">
    <property type="entry name" value="Polysaccharide_Synthase-Rel"/>
</dbReference>